<keyword evidence="5" id="KW-0408">Iron</keyword>
<gene>
    <name evidence="6" type="ORF">MNOR_LOCUS6409</name>
</gene>
<reference evidence="6 7" key="1">
    <citation type="submission" date="2024-05" db="EMBL/GenBank/DDBJ databases">
        <authorList>
            <person name="Wallberg A."/>
        </authorList>
    </citation>
    <scope>NUCLEOTIDE SEQUENCE [LARGE SCALE GENOMIC DNA]</scope>
</reference>
<feature type="binding site" description="axial binding residue" evidence="5">
    <location>
        <position position="137"/>
    </location>
    <ligand>
        <name>heme b</name>
        <dbReference type="ChEBI" id="CHEBI:60344"/>
    </ligand>
    <ligandPart>
        <name>Fe</name>
        <dbReference type="ChEBI" id="CHEBI:18248"/>
    </ligandPart>
</feature>
<proteinExistence type="predicted"/>
<protein>
    <submittedName>
        <fullName evidence="6">Uncharacterized protein</fullName>
    </submittedName>
</protein>
<evidence type="ECO:0000313" key="7">
    <source>
        <dbReference type="Proteomes" id="UP001497623"/>
    </source>
</evidence>
<dbReference type="GO" id="GO:0006979">
    <property type="term" value="P:response to oxidative stress"/>
    <property type="evidence" value="ECO:0007669"/>
    <property type="project" value="InterPro"/>
</dbReference>
<name>A0AAV2Q2V9_MEGNR</name>
<evidence type="ECO:0000256" key="5">
    <source>
        <dbReference type="PIRSR" id="PIRSR619791-2"/>
    </source>
</evidence>
<keyword evidence="2" id="KW-0964">Secreted</keyword>
<dbReference type="GO" id="GO:0004601">
    <property type="term" value="F:peroxidase activity"/>
    <property type="evidence" value="ECO:0007669"/>
    <property type="project" value="UniProtKB-KW"/>
</dbReference>
<dbReference type="PANTHER" id="PTHR11475:SF4">
    <property type="entry name" value="CHORION PEROXIDASE"/>
    <property type="match status" value="1"/>
</dbReference>
<organism evidence="6 7">
    <name type="scientific">Meganyctiphanes norvegica</name>
    <name type="common">Northern krill</name>
    <name type="synonym">Thysanopoda norvegica</name>
    <dbReference type="NCBI Taxonomy" id="48144"/>
    <lineage>
        <taxon>Eukaryota</taxon>
        <taxon>Metazoa</taxon>
        <taxon>Ecdysozoa</taxon>
        <taxon>Arthropoda</taxon>
        <taxon>Crustacea</taxon>
        <taxon>Multicrustacea</taxon>
        <taxon>Malacostraca</taxon>
        <taxon>Eumalacostraca</taxon>
        <taxon>Eucarida</taxon>
        <taxon>Euphausiacea</taxon>
        <taxon>Euphausiidae</taxon>
        <taxon>Meganyctiphanes</taxon>
    </lineage>
</organism>
<dbReference type="Pfam" id="PF03098">
    <property type="entry name" value="An_peroxidase"/>
    <property type="match status" value="1"/>
</dbReference>
<keyword evidence="4" id="KW-0325">Glycoprotein</keyword>
<dbReference type="PRINTS" id="PR00457">
    <property type="entry name" value="ANPEROXIDASE"/>
</dbReference>
<keyword evidence="7" id="KW-1185">Reference proteome</keyword>
<dbReference type="Proteomes" id="UP001497623">
    <property type="component" value="Unassembled WGS sequence"/>
</dbReference>
<accession>A0AAV2Q2V9</accession>
<dbReference type="GO" id="GO:0046872">
    <property type="term" value="F:metal ion binding"/>
    <property type="evidence" value="ECO:0007669"/>
    <property type="project" value="UniProtKB-KW"/>
</dbReference>
<comment type="subcellular location">
    <subcellularLocation>
        <location evidence="1">Secreted</location>
    </subcellularLocation>
</comment>
<keyword evidence="5" id="KW-0479">Metal-binding</keyword>
<dbReference type="InterPro" id="IPR010255">
    <property type="entry name" value="Haem_peroxidase_sf"/>
</dbReference>
<evidence type="ECO:0000256" key="4">
    <source>
        <dbReference type="ARBA" id="ARBA00023180"/>
    </source>
</evidence>
<dbReference type="InterPro" id="IPR019791">
    <property type="entry name" value="Haem_peroxidase_animal"/>
</dbReference>
<sequence>ESIKHTSRVYGSLLPEKTCEDGEPVCFRAGDVRVNEQPALTSMHTLWLRVHNNVAKTLSNVNRRWADETIYQETRRIVSAMIQQVTYREFLPVVLGRKALDDYSLLLETEGYSRDYDRKVDSSIANVFATAAFRFGHTLVAEMFKGSGQNVTLRGHFMDPYVITQRGTTPTDLLQGLTACPSRGSDAFLTPTLINHLFAPMNESIGMDLMALNIQRGRDHGIPSYNDWRRGCQLDIVKSWQELSFVLDSATANAFKQMYKQVDDIDLFPAALAENPVSGGLLGPTFTCILSQQFSNLKKGDRFWYESSQQPKKFTPDQLFSIRQQSLSSLMCQNLNIDSMQPLAFQGETVKGNEKYSCSKFPKLNLDLWSSTVAPITAPAPPPAAGGNKVCRGVGVWRNLPGMAQWCQVNCFHPGASFCPPSHCDCSATDTPHGQMQINFPTLNHII</sequence>
<dbReference type="PANTHER" id="PTHR11475">
    <property type="entry name" value="OXIDASE/PEROXIDASE"/>
    <property type="match status" value="1"/>
</dbReference>
<evidence type="ECO:0000256" key="2">
    <source>
        <dbReference type="ARBA" id="ARBA00022525"/>
    </source>
</evidence>
<feature type="non-terminal residue" evidence="6">
    <location>
        <position position="1"/>
    </location>
</feature>
<evidence type="ECO:0000256" key="3">
    <source>
        <dbReference type="ARBA" id="ARBA00022559"/>
    </source>
</evidence>
<dbReference type="PROSITE" id="PS50292">
    <property type="entry name" value="PEROXIDASE_3"/>
    <property type="match status" value="1"/>
</dbReference>
<dbReference type="EMBL" id="CAXKWB010002644">
    <property type="protein sequence ID" value="CAL4067333.1"/>
    <property type="molecule type" value="Genomic_DNA"/>
</dbReference>
<keyword evidence="3" id="KW-0575">Peroxidase</keyword>
<comment type="caution">
    <text evidence="6">The sequence shown here is derived from an EMBL/GenBank/DDBJ whole genome shotgun (WGS) entry which is preliminary data.</text>
</comment>
<dbReference type="CDD" id="cd09823">
    <property type="entry name" value="peroxinectin_like"/>
    <property type="match status" value="1"/>
</dbReference>
<evidence type="ECO:0000313" key="6">
    <source>
        <dbReference type="EMBL" id="CAL4067333.1"/>
    </source>
</evidence>
<dbReference type="GO" id="GO:0020037">
    <property type="term" value="F:heme binding"/>
    <property type="evidence" value="ECO:0007669"/>
    <property type="project" value="InterPro"/>
</dbReference>
<evidence type="ECO:0000256" key="1">
    <source>
        <dbReference type="ARBA" id="ARBA00004613"/>
    </source>
</evidence>
<keyword evidence="3" id="KW-0560">Oxidoreductase</keyword>
<dbReference type="SUPFAM" id="SSF48113">
    <property type="entry name" value="Heme-dependent peroxidases"/>
    <property type="match status" value="1"/>
</dbReference>
<keyword evidence="5" id="KW-0349">Heme</keyword>
<dbReference type="GO" id="GO:0005576">
    <property type="term" value="C:extracellular region"/>
    <property type="evidence" value="ECO:0007669"/>
    <property type="project" value="UniProtKB-SubCell"/>
</dbReference>
<dbReference type="AlphaFoldDB" id="A0AAV2Q2V9"/>
<dbReference type="InterPro" id="IPR037120">
    <property type="entry name" value="Haem_peroxidase_sf_animal"/>
</dbReference>
<dbReference type="Gene3D" id="1.10.640.10">
    <property type="entry name" value="Haem peroxidase domain superfamily, animal type"/>
    <property type="match status" value="1"/>
</dbReference>